<protein>
    <submittedName>
        <fullName evidence="5">Ankyrin repeat protein</fullName>
    </submittedName>
</protein>
<dbReference type="PROSITE" id="PS50297">
    <property type="entry name" value="ANK_REP_REGION"/>
    <property type="match status" value="1"/>
</dbReference>
<dbReference type="AlphaFoldDB" id="A0A0C2GLK8"/>
<accession>A0A0C2GLK8</accession>
<dbReference type="SMART" id="SM00248">
    <property type="entry name" value="ANK"/>
    <property type="match status" value="10"/>
</dbReference>
<feature type="repeat" description="ANK" evidence="3">
    <location>
        <begin position="947"/>
        <end position="979"/>
    </location>
</feature>
<dbReference type="EMBL" id="KN729575">
    <property type="protein sequence ID" value="KIH62115.1"/>
    <property type="molecule type" value="Genomic_DNA"/>
</dbReference>
<proteinExistence type="predicted"/>
<keyword evidence="1" id="KW-0677">Repeat</keyword>
<keyword evidence="6" id="KW-1185">Reference proteome</keyword>
<organism evidence="5 6">
    <name type="scientific">Ancylostoma duodenale</name>
    <dbReference type="NCBI Taxonomy" id="51022"/>
    <lineage>
        <taxon>Eukaryota</taxon>
        <taxon>Metazoa</taxon>
        <taxon>Ecdysozoa</taxon>
        <taxon>Nematoda</taxon>
        <taxon>Chromadorea</taxon>
        <taxon>Rhabditida</taxon>
        <taxon>Rhabditina</taxon>
        <taxon>Rhabditomorpha</taxon>
        <taxon>Strongyloidea</taxon>
        <taxon>Ancylostomatidae</taxon>
        <taxon>Ancylostomatinae</taxon>
        <taxon>Ancylostoma</taxon>
    </lineage>
</organism>
<dbReference type="InterPro" id="IPR036770">
    <property type="entry name" value="Ankyrin_rpt-contain_sf"/>
</dbReference>
<evidence type="ECO:0000256" key="1">
    <source>
        <dbReference type="ARBA" id="ARBA00022737"/>
    </source>
</evidence>
<dbReference type="OrthoDB" id="5406014at2759"/>
<gene>
    <name evidence="5" type="ORF">ANCDUO_07605</name>
</gene>
<sequence>MQAPSRHSTRVRKPTVLHVAPEFVKKSTPKKGGKGTRRKGKAAVVAIEKKGKSGKTKKAPPTAKKGNERLTPRPGVKLFKENPFFTSPKAPEYASFISNVRLLMRAITRGDLKEMRRIMRSDNRYIDPSSCKFKFSHADGRTPDSVAILCKNDAVRQEYFKLRSQLAADKSPRKEPNLLQRRTTGRSNFYMLGRATRAVEMTRGGREGNNAFLKFESGKDTDSGAQFLIENGLSYKELVKLSKEANITPTININYMDGMVVVAARLGLREMASAFAEGPARTNMNDLHRETLKTGGTLPERILPVSVLKKGYNNANITPLHTAAINPNVKILERLRTIEPNINIPDTNNWYTIHYAAVCEGPEPLKFLLKNGAAPSCLTKQHETPLHVAARAGRKENIKILLEALSKLETTDGDAPTIKPEKSMLNARTRGGDTALCLAVKNQRLDAVNALLTHKTVLVDHPTSTTHNKMTPGADCSIADSMGNAIMHVFAGISIRIRQPGDSSQTGMSEKDYRTCFEEIMLHGGDVEAKNQSGETPLYIALQSANLLLFKWMLEYVRDIRKTLASPWSPDFNLLHVLMELPMKVWSNAGFWRGQSAPAQHLYDVAPIINDILLKHCNGEVGTWLRQPDSEGLQPVLRAARSYSTTRWPSSCQASQVKMFCDYVNNLLMWACQLCPDCLTMTSAPKKGSSGPSELQNRTTLVYLALNVGLEAGSLQLLKQTIYLAIEKKKLRELLELRGPSGYGLEISALRTNPEAARLILRTTKEHGCTEGVHNAVLVQEPGPEHEERKLLNKSLAMLIVEMKRFELINELQLSQKDWAHCDANGDNLWHYAARTQDLRAIELFRFIESKGVPIKPNNQDSTPLHEAVQTCDCSANSVLEPIEWLAANCPQVTRDTYGRTPLHYAFASRSQLIESSLADGLRDPIAVVSILSRNMNKQQLDWADCNGNAVLHLAAFKNANICAVTLLRKGVSVTVKNKDGNSPLAVAVLHGRQAVALTLIQADSNVTEQVFPPKTAQLDVDLWKWKGAKEEKAEAKVSTIPAQIIAKGGGWEAMVYVLMDALGTNLTSLVQMIDASLKECQYNLANQLTKSLQARLLGKKLPKSDYNLVLTFAENFRGELAEDGVEHAVLHRLYAAGGEVMNDGVSLPLEAVVRHGRWSLYKHFKARLGKAWTTLRPSQPTMGPLRNAVLHLSEVQSIFAENVVQELASLPHFRE</sequence>
<feature type="repeat" description="ANK" evidence="3">
    <location>
        <begin position="381"/>
        <end position="413"/>
    </location>
</feature>
<dbReference type="Gene3D" id="1.25.40.20">
    <property type="entry name" value="Ankyrin repeat-containing domain"/>
    <property type="match status" value="3"/>
</dbReference>
<evidence type="ECO:0000313" key="6">
    <source>
        <dbReference type="Proteomes" id="UP000054047"/>
    </source>
</evidence>
<dbReference type="PROSITE" id="PS50088">
    <property type="entry name" value="ANK_REPEAT"/>
    <property type="match status" value="2"/>
</dbReference>
<dbReference type="PANTHER" id="PTHR24198:SF165">
    <property type="entry name" value="ANKYRIN REPEAT-CONTAINING PROTEIN-RELATED"/>
    <property type="match status" value="1"/>
</dbReference>
<dbReference type="Proteomes" id="UP000054047">
    <property type="component" value="Unassembled WGS sequence"/>
</dbReference>
<keyword evidence="2 3" id="KW-0040">ANK repeat</keyword>
<dbReference type="PANTHER" id="PTHR24198">
    <property type="entry name" value="ANKYRIN REPEAT AND PROTEIN KINASE DOMAIN-CONTAINING PROTEIN"/>
    <property type="match status" value="1"/>
</dbReference>
<dbReference type="InterPro" id="IPR002110">
    <property type="entry name" value="Ankyrin_rpt"/>
</dbReference>
<evidence type="ECO:0000313" key="5">
    <source>
        <dbReference type="EMBL" id="KIH62115.1"/>
    </source>
</evidence>
<reference evidence="5 6" key="1">
    <citation type="submission" date="2013-12" db="EMBL/GenBank/DDBJ databases">
        <title>Draft genome of the parsitic nematode Ancylostoma duodenale.</title>
        <authorList>
            <person name="Mitreva M."/>
        </authorList>
    </citation>
    <scope>NUCLEOTIDE SEQUENCE [LARGE SCALE GENOMIC DNA]</scope>
    <source>
        <strain evidence="5 6">Zhejiang</strain>
    </source>
</reference>
<evidence type="ECO:0000256" key="3">
    <source>
        <dbReference type="PROSITE-ProRule" id="PRU00023"/>
    </source>
</evidence>
<name>A0A0C2GLK8_9BILA</name>
<dbReference type="SUPFAM" id="SSF48403">
    <property type="entry name" value="Ankyrin repeat"/>
    <property type="match status" value="2"/>
</dbReference>
<feature type="compositionally biased region" description="Basic residues" evidence="4">
    <location>
        <begin position="27"/>
        <end position="41"/>
    </location>
</feature>
<evidence type="ECO:0000256" key="4">
    <source>
        <dbReference type="SAM" id="MobiDB-lite"/>
    </source>
</evidence>
<evidence type="ECO:0000256" key="2">
    <source>
        <dbReference type="ARBA" id="ARBA00023043"/>
    </source>
</evidence>
<feature type="region of interest" description="Disordered" evidence="4">
    <location>
        <begin position="24"/>
        <end position="74"/>
    </location>
</feature>
<dbReference type="Pfam" id="PF12796">
    <property type="entry name" value="Ank_2"/>
    <property type="match status" value="2"/>
</dbReference>